<evidence type="ECO:0000256" key="3">
    <source>
        <dbReference type="ARBA" id="ARBA00022507"/>
    </source>
</evidence>
<feature type="transmembrane region" description="Helical" evidence="10">
    <location>
        <begin position="38"/>
        <end position="57"/>
    </location>
</feature>
<dbReference type="InterPro" id="IPR001499">
    <property type="entry name" value="GPCR_STE3"/>
</dbReference>
<gene>
    <name evidence="11" type="ORF">AGOS_AEL131C</name>
</gene>
<dbReference type="GO" id="GO:0004932">
    <property type="term" value="F:mating-type factor pheromone receptor activity"/>
    <property type="evidence" value="ECO:0000318"/>
    <property type="project" value="GO_Central"/>
</dbReference>
<keyword evidence="5 10" id="KW-1133">Transmembrane helix</keyword>
<proteinExistence type="inferred from homology"/>
<evidence type="ECO:0000256" key="4">
    <source>
        <dbReference type="ARBA" id="ARBA00022692"/>
    </source>
</evidence>
<dbReference type="GO" id="GO:0005886">
    <property type="term" value="C:plasma membrane"/>
    <property type="evidence" value="ECO:0000318"/>
    <property type="project" value="GO_Central"/>
</dbReference>
<keyword evidence="6" id="KW-0297">G-protein coupled receptor</keyword>
<keyword evidence="9" id="KW-0807">Transducer</keyword>
<evidence type="ECO:0000313" key="12">
    <source>
        <dbReference type="Proteomes" id="UP000000591"/>
    </source>
</evidence>
<evidence type="ECO:0000256" key="2">
    <source>
        <dbReference type="ARBA" id="ARBA00011085"/>
    </source>
</evidence>
<dbReference type="HOGENOM" id="CLU_027592_4_0_1"/>
<evidence type="ECO:0000256" key="10">
    <source>
        <dbReference type="SAM" id="Phobius"/>
    </source>
</evidence>
<evidence type="ECO:0000256" key="9">
    <source>
        <dbReference type="ARBA" id="ARBA00023224"/>
    </source>
</evidence>
<evidence type="ECO:0000256" key="7">
    <source>
        <dbReference type="ARBA" id="ARBA00023136"/>
    </source>
</evidence>
<name>Q757Z1_EREGS</name>
<feature type="transmembrane region" description="Helical" evidence="10">
    <location>
        <begin position="267"/>
        <end position="288"/>
    </location>
</feature>
<dbReference type="Proteomes" id="UP000000591">
    <property type="component" value="Chromosome V"/>
</dbReference>
<dbReference type="STRING" id="284811.Q757Z1"/>
<sequence length="455" mass="51121">MSTDHAWTIIALASLAVLLLLPPLVWHSGTRNTPGIILIVWLLIMDIKCIVDAAIWGGTDFASRWAGYGWCDLMIRLQAGANVGISCAVSNIAFNLRRILKADAALPNAGSYKKVVVDLSFCIVSPLVVMGLTFLAQAFRFAIFRYSGCQVALSPTWVTAVCYTLWILIWSMVGFVYAILLLLVFYRRRKDVRDILHCTNSGLNLARFARLLIFCLVIILVMFPFSVFSFVEDLRNVEGGYIFIFKANREMWNQIPHLDPGSPLYSIWLYILMSYLVFLIFGLGSDALSMYAGIARAIGFGAVMDRWNSHVNRNSDKHTDRITRQFLHRHGYDEFHSKPCADSAAARTDKSMPSTPTNFVVDYALPQDLKREERRRRQAYNNGNIYFDDSALGMGRYGDCQLDLESGIDLSPMTAISFSRELNGSMKDTAASVSICSDDTKAEVFPPQHSHRGRN</sequence>
<dbReference type="Pfam" id="PF02076">
    <property type="entry name" value="STE3"/>
    <property type="match status" value="1"/>
</dbReference>
<protein>
    <submittedName>
        <fullName evidence="11">AEL131Cp</fullName>
    </submittedName>
</protein>
<reference evidence="12" key="2">
    <citation type="journal article" date="2013" name="G3 (Bethesda)">
        <title>Genomes of Ashbya fungi isolated from insects reveal four mating-type loci, numerous translocations, lack of transposons, and distinct gene duplications.</title>
        <authorList>
            <person name="Dietrich F.S."/>
            <person name="Voegeli S."/>
            <person name="Kuo S."/>
            <person name="Philippsen P."/>
        </authorList>
    </citation>
    <scope>GENOME REANNOTATION</scope>
    <source>
        <strain evidence="12">ATCC 10895 / CBS 109.51 / FGSC 9923 / NRRL Y-1056</strain>
    </source>
</reference>
<organism evidence="11 12">
    <name type="scientific">Eremothecium gossypii (strain ATCC 10895 / CBS 109.51 / FGSC 9923 / NRRL Y-1056)</name>
    <name type="common">Yeast</name>
    <name type="synonym">Ashbya gossypii</name>
    <dbReference type="NCBI Taxonomy" id="284811"/>
    <lineage>
        <taxon>Eukaryota</taxon>
        <taxon>Fungi</taxon>
        <taxon>Dikarya</taxon>
        <taxon>Ascomycota</taxon>
        <taxon>Saccharomycotina</taxon>
        <taxon>Saccharomycetes</taxon>
        <taxon>Saccharomycetales</taxon>
        <taxon>Saccharomycetaceae</taxon>
        <taxon>Eremothecium</taxon>
    </lineage>
</organism>
<evidence type="ECO:0000256" key="6">
    <source>
        <dbReference type="ARBA" id="ARBA00023040"/>
    </source>
</evidence>
<dbReference type="PANTHER" id="PTHR28097">
    <property type="entry name" value="PHEROMONE A FACTOR RECEPTOR"/>
    <property type="match status" value="1"/>
</dbReference>
<feature type="transmembrane region" description="Helical" evidence="10">
    <location>
        <begin position="163"/>
        <end position="186"/>
    </location>
</feature>
<dbReference type="GO" id="GO:0000750">
    <property type="term" value="P:pheromone-dependent signal transduction involved in conjugation with cellular fusion"/>
    <property type="evidence" value="ECO:0000318"/>
    <property type="project" value="GO_Central"/>
</dbReference>
<evidence type="ECO:0000256" key="1">
    <source>
        <dbReference type="ARBA" id="ARBA00004141"/>
    </source>
</evidence>
<feature type="transmembrane region" description="Helical" evidence="10">
    <location>
        <begin position="211"/>
        <end position="231"/>
    </location>
</feature>
<keyword evidence="8" id="KW-0675">Receptor</keyword>
<reference evidence="11 12" key="1">
    <citation type="journal article" date="2004" name="Science">
        <title>The Ashbya gossypii genome as a tool for mapping the ancient Saccharomyces cerevisiae genome.</title>
        <authorList>
            <person name="Dietrich F.S."/>
            <person name="Voegeli S."/>
            <person name="Brachat S."/>
            <person name="Lerch A."/>
            <person name="Gates K."/>
            <person name="Steiner S."/>
            <person name="Mohr C."/>
            <person name="Pohlmann R."/>
            <person name="Luedi P."/>
            <person name="Choi S."/>
            <person name="Wing R.A."/>
            <person name="Flavier A."/>
            <person name="Gaffney T.D."/>
            <person name="Philippsen P."/>
        </authorList>
    </citation>
    <scope>NUCLEOTIDE SEQUENCE [LARGE SCALE GENOMIC DNA]</scope>
    <source>
        <strain evidence="12">ATCC 10895 / CBS 109.51 / FGSC 9923 / NRRL Y-1056</strain>
    </source>
</reference>
<dbReference type="RefSeq" id="NP_984730.1">
    <property type="nucleotide sequence ID" value="NM_210084.1"/>
</dbReference>
<dbReference type="FunCoup" id="Q757Z1">
    <property type="interactions" value="122"/>
</dbReference>
<dbReference type="OrthoDB" id="2874149at2759"/>
<dbReference type="PRINTS" id="PR00899">
    <property type="entry name" value="GPCRSTE3"/>
</dbReference>
<feature type="transmembrane region" description="Helical" evidence="10">
    <location>
        <begin position="115"/>
        <end position="143"/>
    </location>
</feature>
<evidence type="ECO:0000313" key="11">
    <source>
        <dbReference type="EMBL" id="AAS52554.1"/>
    </source>
</evidence>
<dbReference type="GeneID" id="4620917"/>
<keyword evidence="4 10" id="KW-0812">Transmembrane</keyword>
<dbReference type="AlphaFoldDB" id="Q757Z1"/>
<dbReference type="PANTHER" id="PTHR28097:SF1">
    <property type="entry name" value="PHEROMONE A FACTOR RECEPTOR"/>
    <property type="match status" value="1"/>
</dbReference>
<accession>Q757Z1</accession>
<dbReference type="CDD" id="cd14966">
    <property type="entry name" value="7tmD_STE3"/>
    <property type="match status" value="1"/>
</dbReference>
<evidence type="ECO:0000256" key="5">
    <source>
        <dbReference type="ARBA" id="ARBA00022989"/>
    </source>
</evidence>
<comment type="subcellular location">
    <subcellularLocation>
        <location evidence="1">Membrane</location>
        <topology evidence="1">Multi-pass membrane protein</topology>
    </subcellularLocation>
</comment>
<dbReference type="EMBL" id="AE016818">
    <property type="protein sequence ID" value="AAS52554.1"/>
    <property type="molecule type" value="Genomic_DNA"/>
</dbReference>
<keyword evidence="7 10" id="KW-0472">Membrane</keyword>
<keyword evidence="12" id="KW-1185">Reference proteome</keyword>
<feature type="transmembrane region" description="Helical" evidence="10">
    <location>
        <begin position="77"/>
        <end position="94"/>
    </location>
</feature>
<feature type="transmembrane region" description="Helical" evidence="10">
    <location>
        <begin position="6"/>
        <end position="26"/>
    </location>
</feature>
<evidence type="ECO:0000256" key="8">
    <source>
        <dbReference type="ARBA" id="ARBA00023170"/>
    </source>
</evidence>
<keyword evidence="3" id="KW-0589">Pheromone response</keyword>
<dbReference type="KEGG" id="ago:AGOS_AEL131C"/>
<comment type="similarity">
    <text evidence="2">Belongs to the G-protein coupled receptor 4 family.</text>
</comment>
<dbReference type="OMA" id="IPPLIWH"/>
<dbReference type="eggNOG" id="ENOG502S44N">
    <property type="taxonomic scope" value="Eukaryota"/>
</dbReference>
<dbReference type="InParanoid" id="Q757Z1"/>